<feature type="chain" id="PRO_5046148101" evidence="1">
    <location>
        <begin position="20"/>
        <end position="754"/>
    </location>
</feature>
<keyword evidence="1" id="KW-0732">Signal</keyword>
<dbReference type="EMBL" id="JBEVYD010000006">
    <property type="protein sequence ID" value="KAL3231803.1"/>
    <property type="molecule type" value="Genomic_DNA"/>
</dbReference>
<organism evidence="3 4">
    <name type="scientific">Nakaseomyces bracarensis</name>
    <dbReference type="NCBI Taxonomy" id="273131"/>
    <lineage>
        <taxon>Eukaryota</taxon>
        <taxon>Fungi</taxon>
        <taxon>Dikarya</taxon>
        <taxon>Ascomycota</taxon>
        <taxon>Saccharomycotina</taxon>
        <taxon>Saccharomycetes</taxon>
        <taxon>Saccharomycetales</taxon>
        <taxon>Saccharomycetaceae</taxon>
        <taxon>Nakaseomyces</taxon>
    </lineage>
</organism>
<dbReference type="PROSITE" id="PS51820">
    <property type="entry name" value="PA14"/>
    <property type="match status" value="1"/>
</dbReference>
<dbReference type="Pfam" id="PF10528">
    <property type="entry name" value="GLEYA"/>
    <property type="match status" value="1"/>
</dbReference>
<reference evidence="3 4" key="1">
    <citation type="submission" date="2024-05" db="EMBL/GenBank/DDBJ databases">
        <title>Long read based assembly of the Candida bracarensis genome reveals expanded adhesin content.</title>
        <authorList>
            <person name="Marcet-Houben M."/>
            <person name="Ksiezopolska E."/>
            <person name="Gabaldon T."/>
        </authorList>
    </citation>
    <scope>NUCLEOTIDE SEQUENCE [LARGE SCALE GENOMIC DNA]</scope>
    <source>
        <strain evidence="3 4">CBM6</strain>
    </source>
</reference>
<keyword evidence="4" id="KW-1185">Reference proteome</keyword>
<dbReference type="InterPro" id="IPR018871">
    <property type="entry name" value="GLEYA_adhesin_domain"/>
</dbReference>
<evidence type="ECO:0000256" key="1">
    <source>
        <dbReference type="SAM" id="SignalP"/>
    </source>
</evidence>
<protein>
    <submittedName>
        <fullName evidence="3">Some similarities with uniprot</fullName>
    </submittedName>
</protein>
<feature type="signal peptide" evidence="1">
    <location>
        <begin position="1"/>
        <end position="19"/>
    </location>
</feature>
<dbReference type="InterPro" id="IPR037524">
    <property type="entry name" value="PA14/GLEYA"/>
</dbReference>
<evidence type="ECO:0000313" key="3">
    <source>
        <dbReference type="EMBL" id="KAL3231803.1"/>
    </source>
</evidence>
<proteinExistence type="predicted"/>
<sequence>MIHLRSFFVALLLFANAFAGNSPKLTNICQFPEDATRNSGFNIELRSIPLWAVSGDDYHSLLKFPGISTSGDGTFNGQTKPYIDISGWFPKIFGTTYFITSNMLGELVGYFVPTVTGEYTFSLHNSDDAAIIYIGNPSAFPCGSIGTWPTPQEADITVCDSITPNTTLYMVEGLAYPVRISWYNIGGNGKLDAQFVDPEGTTHSDWNGYIWRYDDLENVTYIPTPSASTTTASGYVLSPTTTSTSISSYTDVNGYLTEEDFYFEEVPTSTESISVPSPITTNLGNYSVTGDKIISFYSTTGTDGRPYTASTTIYNLHSLTYNLSIPQPTTIKLGNWSITGEEVISYYSTTEDDGKPVVTSTTNYYMYNVSNSVNVPTPITNVIGNYSITGEEIISFYSTEASDGQPITGSTTIYNVRNVSHPTSLSQQSSSNMISSEIMHNTSSTSIIEPIPDTISLNSLNSFNRTVVNSISRTSSHAPIVSKSPDSISGYNQSVSLTDPERLETPTVFVTRTSLSTRHSLVTITSCDDHACNVVTETVDDIITLTTTYCPDTEDFIQNTDNASKNVSLTSGCSDGPCILSTTISQNNSPAKTVTVTTTITDETGTQTQTERITVNGKDNIKTVTEVVKVTVEEVNDHAVKTETGTVEEMYVSTVTETVDEFNTFNKVVTETENVRKNIVNKETTLDTIVRGSASTTQAKEDINTSSSSKVAQVTNTKVPSGFAVQSINVAGKPVAQLTTVISVFFTSIIISFF</sequence>
<name>A0ABR4NTK1_9SACH</name>
<evidence type="ECO:0000259" key="2">
    <source>
        <dbReference type="PROSITE" id="PS51820"/>
    </source>
</evidence>
<evidence type="ECO:0000313" key="4">
    <source>
        <dbReference type="Proteomes" id="UP001623330"/>
    </source>
</evidence>
<dbReference type="Gene3D" id="2.60.120.1560">
    <property type="match status" value="1"/>
</dbReference>
<comment type="caution">
    <text evidence="3">The sequence shown here is derived from an EMBL/GenBank/DDBJ whole genome shotgun (WGS) entry which is preliminary data.</text>
</comment>
<gene>
    <name evidence="3" type="ORF">RNJ44_00338</name>
</gene>
<feature type="domain" description="PA14" evidence="2">
    <location>
        <begin position="46"/>
        <end position="209"/>
    </location>
</feature>
<dbReference type="Proteomes" id="UP001623330">
    <property type="component" value="Unassembled WGS sequence"/>
</dbReference>
<accession>A0ABR4NTK1</accession>